<name>A0A2U3QKW2_9BACT</name>
<keyword evidence="2" id="KW-1185">Reference proteome</keyword>
<proteinExistence type="predicted"/>
<dbReference type="AlphaFoldDB" id="A0A2U3QKW2"/>
<organism evidence="1 2">
    <name type="scientific">Candidatus Sulfobium mesophilum</name>
    <dbReference type="NCBI Taxonomy" id="2016548"/>
    <lineage>
        <taxon>Bacteria</taxon>
        <taxon>Pseudomonadati</taxon>
        <taxon>Nitrospirota</taxon>
        <taxon>Nitrospiria</taxon>
        <taxon>Nitrospirales</taxon>
        <taxon>Nitrospiraceae</taxon>
        <taxon>Candidatus Sulfobium</taxon>
    </lineage>
</organism>
<dbReference type="Proteomes" id="UP000245125">
    <property type="component" value="Unassembled WGS sequence"/>
</dbReference>
<dbReference type="EMBL" id="OUUY01000140">
    <property type="protein sequence ID" value="SPQ02046.1"/>
    <property type="molecule type" value="Genomic_DNA"/>
</dbReference>
<reference evidence="2" key="1">
    <citation type="submission" date="2018-03" db="EMBL/GenBank/DDBJ databases">
        <authorList>
            <person name="Zecchin S."/>
        </authorList>
    </citation>
    <scope>NUCLEOTIDE SEQUENCE [LARGE SCALE GENOMIC DNA]</scope>
</reference>
<accession>A0A2U3QKW2</accession>
<evidence type="ECO:0000313" key="2">
    <source>
        <dbReference type="Proteomes" id="UP000245125"/>
    </source>
</evidence>
<evidence type="ECO:0000313" key="1">
    <source>
        <dbReference type="EMBL" id="SPQ02046.1"/>
    </source>
</evidence>
<gene>
    <name evidence="1" type="ORF">NBG4_890004</name>
</gene>
<sequence length="225" mass="25993">MRKKYGEGKKRSSRSIPLEISTAAGPVRLKISSAEDLVRLKWAIISDPDFLTKFLHGTVLPLTDKDTGPRKDLKQNQFMLRMKIQAGLLGYIAKLRKGKEQFARYDITKIARIIKQTYGTLEGFRPFTTEDTQNFKRRWIMEGQEILVANTIQSRALLVGLLDIQKDLLWEHRDDSKLLALYNLTAAAIEHFMPDYFTLGHFQYLDGNLFQPYHNAFLKLKKSSK</sequence>
<protein>
    <submittedName>
        <fullName evidence="1">Uncharacterized protein</fullName>
    </submittedName>
</protein>